<keyword evidence="5 8" id="KW-1133">Transmembrane helix</keyword>
<feature type="domain" description="Major facilitator superfamily (MFS) profile" evidence="9">
    <location>
        <begin position="212"/>
        <end position="691"/>
    </location>
</feature>
<evidence type="ECO:0000256" key="3">
    <source>
        <dbReference type="ARBA" id="ARBA00022592"/>
    </source>
</evidence>
<dbReference type="GO" id="GO:0006817">
    <property type="term" value="P:phosphate ion transport"/>
    <property type="evidence" value="ECO:0007669"/>
    <property type="project" value="UniProtKB-KW"/>
</dbReference>
<feature type="transmembrane region" description="Helical" evidence="8">
    <location>
        <begin position="569"/>
        <end position="589"/>
    </location>
</feature>
<feature type="transmembrane region" description="Helical" evidence="8">
    <location>
        <begin position="400"/>
        <end position="418"/>
    </location>
</feature>
<dbReference type="PANTHER" id="PTHR24064">
    <property type="entry name" value="SOLUTE CARRIER FAMILY 22 MEMBER"/>
    <property type="match status" value="1"/>
</dbReference>
<sequence>MEWKVKQQGTDPPQHPDWWRQSKEDAAREYTSQNHGLGQQPTEQAADVEMTDLGTATAPLIQDTQQTDTCFDSYISNFAGQGRQMGYHGLAYAVLVSVYNTPNDNRRVQRLDVIVDQTLKRLKGRRPASWWALSLISLVLVWLEIGMAFMISYNVPTHLSPLPVMFSFGRVGNAAYRDIPGVYTHIADPNERRRMALAEVDKAPFGWYHIRLAVVTGIGFFTDAYSLFAINLAVILLGIVYWQDEEHKGVMPHDADTAIKVATSAGAIFGQCIFGYMGDLLGRKKMYGVELMIIIGTTLAQSLCGESATVSIVGVLIFYRVVMGIGVGGDYPLSAVITAEFASTRYRGGIIAAVFAMQGLGQLAAALVTLIVVIIFKDDLIGVANVGECIGQCAMRVDKMWRIIIAFGGIPGWFALYYRLTVPETPRYTFDVLYDVEKASVDARKYRYGKQGNVVNPVMQAKTRSEMAKYKTPRPTLMEVLRFYSQKRQAIRLFGTSMSWFFLDLAFYGLGFSSASLMSTMGFDQRANLYLYLRNTATGQIVLICAGALPGYWLTVFTVDTIGRKPIQIAGFGILTIIFCVLGFAWQGLTKTHLLALYVLAQFFFNFGPNATTFITPAEIFPTRVRCTGHGFSAGMGKLGAVFAQIFFAPMIKRGATHDNPTPWIHGVMQIFALFMFLGMLTSFLVPESKGARLEELAGEKEDVYELQASQWRNRGGAAGIVSGGGADVEGMLGNTSVIIARGSGSASARSVDRSSEGGLRDGDVEKKWWRFRQSEVHPHAV</sequence>
<evidence type="ECO:0000259" key="9">
    <source>
        <dbReference type="PROSITE" id="PS50850"/>
    </source>
</evidence>
<dbReference type="SUPFAM" id="SSF103473">
    <property type="entry name" value="MFS general substrate transporter"/>
    <property type="match status" value="1"/>
</dbReference>
<feature type="transmembrane region" description="Helical" evidence="8">
    <location>
        <begin position="130"/>
        <end position="153"/>
    </location>
</feature>
<evidence type="ECO:0000313" key="10">
    <source>
        <dbReference type="EMBL" id="CAG5178196.1"/>
    </source>
</evidence>
<feature type="transmembrane region" description="Helical" evidence="8">
    <location>
        <begin position="632"/>
        <end position="652"/>
    </location>
</feature>
<evidence type="ECO:0000256" key="7">
    <source>
        <dbReference type="SAM" id="MobiDB-lite"/>
    </source>
</evidence>
<proteinExistence type="predicted"/>
<feature type="transmembrane region" description="Helical" evidence="8">
    <location>
        <begin position="491"/>
        <end position="517"/>
    </location>
</feature>
<keyword evidence="2" id="KW-0813">Transport</keyword>
<dbReference type="Gene3D" id="1.20.1250.20">
    <property type="entry name" value="MFS general substrate transporter like domains"/>
    <property type="match status" value="2"/>
</dbReference>
<dbReference type="Pfam" id="PF00083">
    <property type="entry name" value="Sugar_tr"/>
    <property type="match status" value="1"/>
</dbReference>
<feature type="transmembrane region" description="Helical" evidence="8">
    <location>
        <begin position="664"/>
        <end position="686"/>
    </location>
</feature>
<evidence type="ECO:0000256" key="1">
    <source>
        <dbReference type="ARBA" id="ARBA00004141"/>
    </source>
</evidence>
<evidence type="ECO:0000256" key="4">
    <source>
        <dbReference type="ARBA" id="ARBA00022692"/>
    </source>
</evidence>
<dbReference type="NCBIfam" id="TIGR00887">
    <property type="entry name" value="2A0109"/>
    <property type="match status" value="1"/>
</dbReference>
<evidence type="ECO:0000256" key="6">
    <source>
        <dbReference type="ARBA" id="ARBA00023136"/>
    </source>
</evidence>
<feature type="compositionally biased region" description="Basic and acidic residues" evidence="7">
    <location>
        <begin position="17"/>
        <end position="28"/>
    </location>
</feature>
<evidence type="ECO:0000313" key="11">
    <source>
        <dbReference type="Proteomes" id="UP000676310"/>
    </source>
</evidence>
<dbReference type="OrthoDB" id="433512at2759"/>
<feature type="transmembrane region" description="Helical" evidence="8">
    <location>
        <begin position="537"/>
        <end position="557"/>
    </location>
</feature>
<evidence type="ECO:0000256" key="2">
    <source>
        <dbReference type="ARBA" id="ARBA00022448"/>
    </source>
</evidence>
<comment type="caution">
    <text evidence="10">The sequence shown here is derived from an EMBL/GenBank/DDBJ whole genome shotgun (WGS) entry which is preliminary data.</text>
</comment>
<feature type="region of interest" description="Disordered" evidence="7">
    <location>
        <begin position="1"/>
        <end position="44"/>
    </location>
</feature>
<name>A0A8J2ICW0_9PLEO</name>
<comment type="subcellular location">
    <subcellularLocation>
        <location evidence="1">Membrane</location>
        <topology evidence="1">Multi-pass membrane protein</topology>
    </subcellularLocation>
</comment>
<dbReference type="GeneID" id="67020704"/>
<dbReference type="InterPro" id="IPR005828">
    <property type="entry name" value="MFS_sugar_transport-like"/>
</dbReference>
<feature type="transmembrane region" description="Helical" evidence="8">
    <location>
        <begin position="595"/>
        <end position="620"/>
    </location>
</feature>
<evidence type="ECO:0000256" key="5">
    <source>
        <dbReference type="ARBA" id="ARBA00022989"/>
    </source>
</evidence>
<dbReference type="InterPro" id="IPR004738">
    <property type="entry name" value="Phos_permease"/>
</dbReference>
<keyword evidence="11" id="KW-1185">Reference proteome</keyword>
<feature type="transmembrane region" description="Helical" evidence="8">
    <location>
        <begin position="350"/>
        <end position="376"/>
    </location>
</feature>
<dbReference type="GO" id="GO:0005315">
    <property type="term" value="F:phosphate transmembrane transporter activity"/>
    <property type="evidence" value="ECO:0007669"/>
    <property type="project" value="InterPro"/>
</dbReference>
<protein>
    <recommendedName>
        <fullName evidence="9">Major facilitator superfamily (MFS) profile domain-containing protein</fullName>
    </recommendedName>
</protein>
<dbReference type="InterPro" id="IPR020846">
    <property type="entry name" value="MFS_dom"/>
</dbReference>
<dbReference type="PROSITE" id="PS00217">
    <property type="entry name" value="SUGAR_TRANSPORT_2"/>
    <property type="match status" value="1"/>
</dbReference>
<gene>
    <name evidence="10" type="ORF">ALTATR162_LOCUS8579</name>
</gene>
<dbReference type="Proteomes" id="UP000676310">
    <property type="component" value="Unassembled WGS sequence"/>
</dbReference>
<organism evidence="10 11">
    <name type="scientific">Alternaria atra</name>
    <dbReference type="NCBI Taxonomy" id="119953"/>
    <lineage>
        <taxon>Eukaryota</taxon>
        <taxon>Fungi</taxon>
        <taxon>Dikarya</taxon>
        <taxon>Ascomycota</taxon>
        <taxon>Pezizomycotina</taxon>
        <taxon>Dothideomycetes</taxon>
        <taxon>Pleosporomycetidae</taxon>
        <taxon>Pleosporales</taxon>
        <taxon>Pleosporineae</taxon>
        <taxon>Pleosporaceae</taxon>
        <taxon>Alternaria</taxon>
        <taxon>Alternaria sect. Ulocladioides</taxon>
    </lineage>
</organism>
<dbReference type="EMBL" id="CAJRGZ010000023">
    <property type="protein sequence ID" value="CAG5178196.1"/>
    <property type="molecule type" value="Genomic_DNA"/>
</dbReference>
<dbReference type="RefSeq" id="XP_043172147.1">
    <property type="nucleotide sequence ID" value="XM_043316212.1"/>
</dbReference>
<keyword evidence="3" id="KW-0592">Phosphate transport</keyword>
<dbReference type="GO" id="GO:0016020">
    <property type="term" value="C:membrane"/>
    <property type="evidence" value="ECO:0007669"/>
    <property type="project" value="UniProtKB-SubCell"/>
</dbReference>
<accession>A0A8J2ICW0</accession>
<reference evidence="10" key="1">
    <citation type="submission" date="2021-05" db="EMBL/GenBank/DDBJ databases">
        <authorList>
            <person name="Stam R."/>
        </authorList>
    </citation>
    <scope>NUCLEOTIDE SEQUENCE</scope>
    <source>
        <strain evidence="10">CS162</strain>
    </source>
</reference>
<dbReference type="PROSITE" id="PS50850">
    <property type="entry name" value="MFS"/>
    <property type="match status" value="1"/>
</dbReference>
<dbReference type="AlphaFoldDB" id="A0A8J2ICW0"/>
<dbReference type="InterPro" id="IPR005829">
    <property type="entry name" value="Sugar_transporter_CS"/>
</dbReference>
<keyword evidence="4 8" id="KW-0812">Transmembrane</keyword>
<keyword evidence="6 8" id="KW-0472">Membrane</keyword>
<dbReference type="InterPro" id="IPR036259">
    <property type="entry name" value="MFS_trans_sf"/>
</dbReference>
<evidence type="ECO:0000256" key="8">
    <source>
        <dbReference type="SAM" id="Phobius"/>
    </source>
</evidence>
<feature type="compositionally biased region" description="Polar residues" evidence="7">
    <location>
        <begin position="30"/>
        <end position="43"/>
    </location>
</feature>
<dbReference type="CDD" id="cd17364">
    <property type="entry name" value="MFS_PhT"/>
    <property type="match status" value="1"/>
</dbReference>
<feature type="transmembrane region" description="Helical" evidence="8">
    <location>
        <begin position="224"/>
        <end position="242"/>
    </location>
</feature>